<feature type="active site" description="Charge relay system" evidence="2">
    <location>
        <position position="293"/>
    </location>
</feature>
<sequence>MPNITPYHRPAWLPNGHLQTLFPYFFAHKPHIKYRRERWELPDGDFLDLDWVDGNSDAPLVVLFHGLEGNSRGYYALALMAKIQQLGWRGVVVHFRGCSGEPNRLARAYFAGDSAEINYVLNRLHPDYPQLYAVGVSLGGNALLKWLGEQSSTDAPLLKAAAAISAPIDLTAAGNTLDRGLNKWLYTRHFLITLKRTALDKLKRFPNSYDAQRVRAATTLREFDDVVTAPIHGYKDADDYWSRAASKSGLINIRIPTLIINAKNDPFLPAQYLPQQHEVSTHVKLCYPEHGGHVGFHSGKFPGHANWLPNTVLEYFKNVT</sequence>
<name>A0A809RE87_9PROT</name>
<dbReference type="EMBL" id="AP021881">
    <property type="protein sequence ID" value="BBO99945.1"/>
    <property type="molecule type" value="Genomic_DNA"/>
</dbReference>
<protein>
    <submittedName>
        <fullName evidence="4">Hydrolase</fullName>
    </submittedName>
</protein>
<evidence type="ECO:0000256" key="2">
    <source>
        <dbReference type="PIRSR" id="PIRSR005211-1"/>
    </source>
</evidence>
<proteinExistence type="inferred from homology"/>
<dbReference type="RefSeq" id="WP_162083927.1">
    <property type="nucleotide sequence ID" value="NZ_AP021881.1"/>
</dbReference>
<dbReference type="PIRSF" id="PIRSF005211">
    <property type="entry name" value="Ab_hydro_YheT"/>
    <property type="match status" value="1"/>
</dbReference>
<dbReference type="NCBIfam" id="NF008218">
    <property type="entry name" value="PRK10985.1"/>
    <property type="match status" value="1"/>
</dbReference>
<keyword evidence="5" id="KW-1185">Reference proteome</keyword>
<comment type="similarity">
    <text evidence="1">Belongs to the AB hydrolase superfamily. AB hydrolase 4 family.</text>
</comment>
<feature type="active site" description="Charge relay system" evidence="2">
    <location>
        <position position="265"/>
    </location>
</feature>
<evidence type="ECO:0000259" key="3">
    <source>
        <dbReference type="Pfam" id="PF00561"/>
    </source>
</evidence>
<reference evidence="5" key="1">
    <citation type="submission" date="2019-11" db="EMBL/GenBank/DDBJ databases">
        <title>Isolation and characterization of a novel species in the genus Sulfuriferula.</title>
        <authorList>
            <person name="Mochizuki J."/>
            <person name="Kojima H."/>
            <person name="Fukui M."/>
        </authorList>
    </citation>
    <scope>NUCLEOTIDE SEQUENCE [LARGE SCALE GENOMIC DNA]</scope>
    <source>
        <strain evidence="5">SGTM</strain>
    </source>
</reference>
<feature type="domain" description="AB hydrolase-1" evidence="3">
    <location>
        <begin position="59"/>
        <end position="298"/>
    </location>
</feature>
<evidence type="ECO:0000256" key="1">
    <source>
        <dbReference type="ARBA" id="ARBA00010884"/>
    </source>
</evidence>
<dbReference type="Proteomes" id="UP000463939">
    <property type="component" value="Chromosome"/>
</dbReference>
<dbReference type="AlphaFoldDB" id="A0A809RE87"/>
<dbReference type="InterPro" id="IPR000073">
    <property type="entry name" value="AB_hydrolase_1"/>
</dbReference>
<dbReference type="KEGG" id="sniv:SFSGTM_06540"/>
<feature type="active site" description="Charge relay system" evidence="2">
    <location>
        <position position="137"/>
    </location>
</feature>
<dbReference type="InterPro" id="IPR029058">
    <property type="entry name" value="AB_hydrolase_fold"/>
</dbReference>
<dbReference type="InterPro" id="IPR050960">
    <property type="entry name" value="AB_hydrolase_4_sf"/>
</dbReference>
<gene>
    <name evidence="4" type="ORF">SFSGTM_06540</name>
</gene>
<dbReference type="PANTHER" id="PTHR10794:SF94">
    <property type="entry name" value="ESTERASE YHET-RELATED"/>
    <property type="match status" value="1"/>
</dbReference>
<dbReference type="SUPFAM" id="SSF53474">
    <property type="entry name" value="alpha/beta-Hydrolases"/>
    <property type="match status" value="1"/>
</dbReference>
<dbReference type="GO" id="GO:0047372">
    <property type="term" value="F:monoacylglycerol lipase activity"/>
    <property type="evidence" value="ECO:0007669"/>
    <property type="project" value="TreeGrafter"/>
</dbReference>
<dbReference type="Gene3D" id="3.40.50.1820">
    <property type="entry name" value="alpha/beta hydrolase"/>
    <property type="match status" value="1"/>
</dbReference>
<keyword evidence="4" id="KW-0378">Hydrolase</keyword>
<evidence type="ECO:0000313" key="4">
    <source>
        <dbReference type="EMBL" id="BBO99945.1"/>
    </source>
</evidence>
<organism evidence="4 5">
    <name type="scientific">Sulfuriferula nivalis</name>
    <dbReference type="NCBI Taxonomy" id="2675298"/>
    <lineage>
        <taxon>Bacteria</taxon>
        <taxon>Pseudomonadati</taxon>
        <taxon>Pseudomonadota</taxon>
        <taxon>Betaproteobacteria</taxon>
        <taxon>Nitrosomonadales</taxon>
        <taxon>Sulfuricellaceae</taxon>
        <taxon>Sulfuriferula</taxon>
    </lineage>
</organism>
<accession>A0A809RE87</accession>
<dbReference type="GO" id="GO:0034338">
    <property type="term" value="F:short-chain carboxylesterase activity"/>
    <property type="evidence" value="ECO:0007669"/>
    <property type="project" value="TreeGrafter"/>
</dbReference>
<dbReference type="PANTHER" id="PTHR10794">
    <property type="entry name" value="ABHYDROLASE DOMAIN-CONTAINING PROTEIN"/>
    <property type="match status" value="1"/>
</dbReference>
<dbReference type="Pfam" id="PF00561">
    <property type="entry name" value="Abhydrolase_1"/>
    <property type="match status" value="1"/>
</dbReference>
<dbReference type="InterPro" id="IPR012020">
    <property type="entry name" value="ABHD4"/>
</dbReference>
<evidence type="ECO:0000313" key="5">
    <source>
        <dbReference type="Proteomes" id="UP000463939"/>
    </source>
</evidence>